<feature type="binding site" evidence="4">
    <location>
        <position position="210"/>
    </location>
    <ligand>
        <name>K(+)</name>
        <dbReference type="ChEBI" id="CHEBI:29103"/>
    </ligand>
</feature>
<keyword evidence="4 6" id="KW-0255">Endonuclease</keyword>
<dbReference type="RefSeq" id="YP_007007826.1">
    <property type="nucleotide sequence ID" value="NC_019529.1"/>
</dbReference>
<keyword evidence="1 4" id="KW-0540">Nuclease</keyword>
<dbReference type="InterPro" id="IPR043666">
    <property type="entry name" value="FEN_D15-like"/>
</dbReference>
<dbReference type="GO" id="GO:0017108">
    <property type="term" value="F:5'-flap endonuclease activity"/>
    <property type="evidence" value="ECO:0007669"/>
    <property type="project" value="UniProtKB-UniRule"/>
</dbReference>
<dbReference type="GO" id="GO:0039693">
    <property type="term" value="P:viral DNA genome replication"/>
    <property type="evidence" value="ECO:0007669"/>
    <property type="project" value="UniProtKB-UniRule"/>
</dbReference>
<dbReference type="EC" id="3.1.11.3" evidence="4"/>
<dbReference type="InterPro" id="IPR020045">
    <property type="entry name" value="DNA_polI_H3TH"/>
</dbReference>
<evidence type="ECO:0000259" key="5">
    <source>
        <dbReference type="SMART" id="SM00475"/>
    </source>
</evidence>
<feature type="domain" description="5'-3' exonuclease" evidence="5">
    <location>
        <begin position="17"/>
        <end position="271"/>
    </location>
</feature>
<dbReference type="Gene3D" id="1.10.150.20">
    <property type="entry name" value="5' to 3' exonuclease, C-terminal subdomain"/>
    <property type="match status" value="1"/>
</dbReference>
<comment type="cofactor">
    <cofactor evidence="4">
        <name>Mg(2+)</name>
        <dbReference type="ChEBI" id="CHEBI:18420"/>
    </cofactor>
    <cofactor evidence="4">
        <name>K(+)</name>
        <dbReference type="ChEBI" id="CHEBI:29103"/>
    </cofactor>
    <text evidence="4">Binds divalent metal cations, probably Mg(2+). In vitro low metal concentrations selectively stimulate the endonuclease reaction. Endonuclease activity is suggested to require only the first cation, whereas exonuclease activity is suggested to require binding of both. High pH favors the exonuclase activity whereas low pH favors the endonuclease activity. Metal ions enhance substrate binding. K(+) is bound to the H3TH region.</text>
</comment>
<keyword evidence="4" id="KW-1194">Viral DNA replication</keyword>
<accession>H6WX94</accession>
<name>H6WX94_9CAUD</name>
<keyword evidence="4" id="KW-0235">DNA replication</keyword>
<evidence type="ECO:0000256" key="3">
    <source>
        <dbReference type="ARBA" id="ARBA00023125"/>
    </source>
</evidence>
<keyword evidence="2 4" id="KW-0378">Hydrolase</keyword>
<dbReference type="GO" id="GO:0003677">
    <property type="term" value="F:DNA binding"/>
    <property type="evidence" value="ECO:0007669"/>
    <property type="project" value="UniProtKB-UniRule"/>
</dbReference>
<dbReference type="GO" id="GO:0051908">
    <property type="term" value="F:double-stranded DNA 5'-3' DNA exonuclease activity"/>
    <property type="evidence" value="ECO:0007669"/>
    <property type="project" value="UniProtKB-EC"/>
</dbReference>
<dbReference type="InterPro" id="IPR008918">
    <property type="entry name" value="HhH2"/>
</dbReference>
<dbReference type="Proteomes" id="UP000007520">
    <property type="component" value="Segment"/>
</dbReference>
<evidence type="ECO:0000313" key="7">
    <source>
        <dbReference type="Proteomes" id="UP000007520"/>
    </source>
</evidence>
<evidence type="ECO:0000313" key="6">
    <source>
        <dbReference type="EMBL" id="AFB83860.1"/>
    </source>
</evidence>
<dbReference type="GeneID" id="14013269"/>
<comment type="catalytic activity">
    <reaction evidence="4">
        <text>Exonucleolytic cleavage in the 5'- to 3'-direction to yield nucleoside 5'-phosphates.</text>
        <dbReference type="EC" id="3.1.11.3"/>
    </reaction>
</comment>
<dbReference type="PANTHER" id="PTHR42646:SF4">
    <property type="entry name" value="5'-3' EXONUCLEASE FAMILY PROTEIN"/>
    <property type="match status" value="1"/>
</dbReference>
<dbReference type="InterPro" id="IPR036279">
    <property type="entry name" value="5-3_exonuclease_C_sf"/>
</dbReference>
<feature type="binding site" evidence="4">
    <location>
        <position position="153"/>
    </location>
    <ligand>
        <name>Mg(2+)</name>
        <dbReference type="ChEBI" id="CHEBI:18420"/>
        <label>3</label>
    </ligand>
</feature>
<organism evidence="6 7">
    <name type="scientific">Vibrio phage pVp-1</name>
    <dbReference type="NCBI Taxonomy" id="1150989"/>
    <lineage>
        <taxon>Viruses</taxon>
        <taxon>Duplodnaviria</taxon>
        <taxon>Heunggongvirae</taxon>
        <taxon>Uroviricota</taxon>
        <taxon>Caudoviricetes</taxon>
        <taxon>Demerecviridae</taxon>
        <taxon>Ermolyevavirinae</taxon>
        <taxon>Vipunavirus</taxon>
        <taxon>Vipunavirus pVp1</taxon>
    </lineage>
</organism>
<feature type="binding site" evidence="4">
    <location>
        <position position="153"/>
    </location>
    <ligand>
        <name>Mg(2+)</name>
        <dbReference type="ChEBI" id="CHEBI:18420"/>
        <label>2</label>
        <note>catalytic</note>
    </ligand>
</feature>
<dbReference type="SUPFAM" id="SSF88723">
    <property type="entry name" value="PIN domain-like"/>
    <property type="match status" value="1"/>
</dbReference>
<feature type="binding site" evidence="4">
    <location>
        <position position="207"/>
    </location>
    <ligand>
        <name>K(+)</name>
        <dbReference type="ChEBI" id="CHEBI:29103"/>
    </ligand>
</feature>
<feature type="binding site" evidence="4">
    <location>
        <position position="151"/>
    </location>
    <ligand>
        <name>Mg(2+)</name>
        <dbReference type="ChEBI" id="CHEBI:18420"/>
        <label>2</label>
        <note>catalytic</note>
    </ligand>
</feature>
<dbReference type="InterPro" id="IPR038969">
    <property type="entry name" value="FEN"/>
</dbReference>
<dbReference type="SMART" id="SM00475">
    <property type="entry name" value="53EXOc"/>
    <property type="match status" value="1"/>
</dbReference>
<proteinExistence type="inferred from homology"/>
<keyword evidence="4" id="KW-0244">Early protein</keyword>
<feature type="binding site" evidence="4">
    <location>
        <position position="79"/>
    </location>
    <ligand>
        <name>DNA</name>
        <dbReference type="ChEBI" id="CHEBI:16991"/>
    </ligand>
</feature>
<dbReference type="Gene3D" id="3.40.50.1010">
    <property type="entry name" value="5'-nuclease"/>
    <property type="match status" value="1"/>
</dbReference>
<dbReference type="InterPro" id="IPR029060">
    <property type="entry name" value="PIN-like_dom_sf"/>
</dbReference>
<evidence type="ECO:0000256" key="2">
    <source>
        <dbReference type="ARBA" id="ARBA00022801"/>
    </source>
</evidence>
<comment type="domain">
    <text evidence="4">Three alpha-helices form a helical arch which forms a hole in the protein and through which the 5' flap of the scissile ssDNA is threaded.</text>
</comment>
<feature type="binding site" evidence="4">
    <location>
        <position position="199"/>
    </location>
    <ligand>
        <name>Mg(2+)</name>
        <dbReference type="ChEBI" id="CHEBI:18420"/>
        <label>3</label>
    </ligand>
</feature>
<feature type="binding site" evidence="4">
    <location>
        <position position="126"/>
    </location>
    <ligand>
        <name>Mg(2+)</name>
        <dbReference type="ChEBI" id="CHEBI:18420"/>
        <label>1</label>
        <note>catalytic</note>
    </ligand>
</feature>
<dbReference type="SUPFAM" id="SSF47807">
    <property type="entry name" value="5' to 3' exonuclease, C-terminal subdomain"/>
    <property type="match status" value="1"/>
</dbReference>
<evidence type="ECO:0000256" key="4">
    <source>
        <dbReference type="HAMAP-Rule" id="MF_04140"/>
    </source>
</evidence>
<evidence type="ECO:0000256" key="1">
    <source>
        <dbReference type="ARBA" id="ARBA00022722"/>
    </source>
</evidence>
<dbReference type="GO" id="GO:0046872">
    <property type="term" value="F:metal ion binding"/>
    <property type="evidence" value="ECO:0007669"/>
    <property type="project" value="UniProtKB-UniRule"/>
</dbReference>
<feature type="region of interest" description="DNA-binding; H3TH" evidence="4">
    <location>
        <begin position="186"/>
        <end position="222"/>
    </location>
</feature>
<comment type="function">
    <text evidence="4">Catalyzes both the 5'-exonucleolytic and structure-specific endonucleolytic hydrolysis of DNA branched nucleic acid molecules and probably plays a role in viral genome replication. Active on flap (branched duplex DNA containing a free single-stranded 5'-end), 5'overhangs and pseudo-Y structures. The substrates require a free, single-stranded 5' end, with endonucleolytic hydrolysis occurring at the junction of double- and single-stranded DNA. This function may be used for example to trim such branched molecules generated by Okazaki fragments synthesis during replication.</text>
</comment>
<keyword evidence="4" id="KW-0460">Magnesium</keyword>
<dbReference type="HAMAP" id="MF_04140">
    <property type="entry name" value="FEN_T5"/>
    <property type="match status" value="1"/>
</dbReference>
<dbReference type="CDD" id="cd09860">
    <property type="entry name" value="PIN_T4-like"/>
    <property type="match status" value="1"/>
</dbReference>
<feature type="chain" id="PRO_5026394491" description="Flap endonuclease" evidence="4">
    <location>
        <begin position="1"/>
        <end position="290"/>
    </location>
</feature>
<reference evidence="6 7" key="1">
    <citation type="journal article" date="2012" name="J. Virol.">
        <title>Complete Genome Sequence of a Novel Marine Siphovirus, pVp-1, Infecting Vibrio parahaemolyticus.</title>
        <authorList>
            <person name="Kim J.H."/>
            <person name="Jun J.W."/>
            <person name="Choresca C.H."/>
            <person name="Shin S.P."/>
            <person name="Han J.E."/>
            <person name="Park S.C."/>
        </authorList>
    </citation>
    <scope>NUCLEOTIDE SEQUENCE [LARGE SCALE GENOMIC DNA]</scope>
</reference>
<dbReference type="EC" id="3.1.11.-" evidence="4"/>
<dbReference type="Pfam" id="PF01367">
    <property type="entry name" value="5_3_exonuc"/>
    <property type="match status" value="1"/>
</dbReference>
<dbReference type="KEGG" id="vg:14013269"/>
<dbReference type="InterPro" id="IPR020046">
    <property type="entry name" value="5-3_exonucl_a-hlix_arch_N"/>
</dbReference>
<keyword evidence="3 4" id="KW-0238">DNA-binding</keyword>
<dbReference type="GO" id="GO:0033567">
    <property type="term" value="P:DNA replication, Okazaki fragment processing"/>
    <property type="evidence" value="ECO:0007669"/>
    <property type="project" value="UniProtKB-UniRule"/>
</dbReference>
<dbReference type="CDD" id="cd09899">
    <property type="entry name" value="H3TH_T4-like"/>
    <property type="match status" value="1"/>
</dbReference>
<dbReference type="OrthoDB" id="4855at10239"/>
<keyword evidence="4" id="KW-0269">Exonuclease</keyword>
<gene>
    <name evidence="6" type="ORF">pVp-1_0003</name>
</gene>
<feature type="region of interest" description="Helical arch" evidence="4">
    <location>
        <begin position="78"/>
        <end position="112"/>
    </location>
</feature>
<feature type="binding site" evidence="4">
    <location>
        <position position="126"/>
    </location>
    <ligand>
        <name>Mg(2+)</name>
        <dbReference type="ChEBI" id="CHEBI:18420"/>
        <label>2</label>
        <note>catalytic</note>
    </ligand>
</feature>
<dbReference type="InterPro" id="IPR002421">
    <property type="entry name" value="5-3_exonuclease"/>
</dbReference>
<keyword evidence="7" id="KW-1185">Reference proteome</keyword>
<dbReference type="EMBL" id="JQ340389">
    <property type="protein sequence ID" value="AFB83860.1"/>
    <property type="molecule type" value="Genomic_DNA"/>
</dbReference>
<sequence>MMDMWNMATEEAMMPKNNLLIVDGLNLAFRYKHRGTTDFAADYVKTVNSLAKSYHAREIVILVDYKGSWFRKDLHPKYKFDRKAKFADQTEEEKLAAEQFFEDFNKAIELCECNFHVIKLEGVEADDTAAYLVEEFEDTDDFDHIWLISTDKDWDELLGEKVSRFSYTTRKEYNLDNFYEYHQCDTPDEYTSIKAIMGDPGDSVYGVNGIGAKRAYNLVRQYGDALEIATQLPIEGKQKYIEELNKSEEKLILNTQLVDLRSFHKEAIAFPSPENLLYLEQVCNNLRGAA</sequence>
<dbReference type="PANTHER" id="PTHR42646">
    <property type="entry name" value="FLAP ENDONUCLEASE XNI"/>
    <property type="match status" value="1"/>
</dbReference>
<keyword evidence="4" id="KW-0630">Potassium</keyword>
<protein>
    <recommendedName>
        <fullName evidence="4">Flap endonuclease</fullName>
        <shortName evidence="4">FEN</shortName>
        <ecNumber evidence="4">3.1.11.-</ecNumber>
    </recommendedName>
    <alternativeName>
        <fullName evidence="4">5'-3' exonuclease</fullName>
    </alternativeName>
    <alternativeName>
        <fullName evidence="4">Exodeoxyribonuclease</fullName>
        <ecNumber evidence="4">3.1.11.3</ecNumber>
    </alternativeName>
</protein>
<dbReference type="Pfam" id="PF02739">
    <property type="entry name" value="5_3_exonuc_N"/>
    <property type="match status" value="1"/>
</dbReference>
<dbReference type="SMART" id="SM00279">
    <property type="entry name" value="HhH2"/>
    <property type="match status" value="1"/>
</dbReference>
<keyword evidence="4" id="KW-0479">Metal-binding</keyword>